<protein>
    <submittedName>
        <fullName evidence="8">8-oxo-dGTP pyrophosphatase MutT, NUDIX family</fullName>
    </submittedName>
</protein>
<comment type="cofactor">
    <cofactor evidence="1">
        <name>Mn(2+)</name>
        <dbReference type="ChEBI" id="CHEBI:29035"/>
    </cofactor>
</comment>
<dbReference type="Proteomes" id="UP000243406">
    <property type="component" value="Unassembled WGS sequence"/>
</dbReference>
<dbReference type="Pfam" id="PF00293">
    <property type="entry name" value="NUDIX"/>
    <property type="match status" value="1"/>
</dbReference>
<evidence type="ECO:0000256" key="2">
    <source>
        <dbReference type="ARBA" id="ARBA00001946"/>
    </source>
</evidence>
<dbReference type="OrthoDB" id="9802805at2"/>
<proteinExistence type="predicted"/>
<evidence type="ECO:0000256" key="4">
    <source>
        <dbReference type="ARBA" id="ARBA00022801"/>
    </source>
</evidence>
<dbReference type="CDD" id="cd03426">
    <property type="entry name" value="NUDIX_CoAse_Nudt7"/>
    <property type="match status" value="1"/>
</dbReference>
<dbReference type="SUPFAM" id="SSF55811">
    <property type="entry name" value="Nudix"/>
    <property type="match status" value="1"/>
</dbReference>
<evidence type="ECO:0000256" key="1">
    <source>
        <dbReference type="ARBA" id="ARBA00001936"/>
    </source>
</evidence>
<dbReference type="PANTHER" id="PTHR12992:SF11">
    <property type="entry name" value="MITOCHONDRIAL COENZYME A DIPHOSPHATASE NUDT8"/>
    <property type="match status" value="1"/>
</dbReference>
<sequence>MHDYFKQIKHHFKNFETNIIDHDSALESSVLIPLLNIDDTVYVLFQVRSKNISAQPGEISFPGGKKELSDINFMQTAIRETCEELGIEAGDIEIIAEMNTFVAPFNIIIHPYLGIIKDFSKININEDEVDHIFLVPLSYFFETKPDIYNSKVSIIPDEDFPFNLLTKGENYDFKTGNYKIFFYNYNGYIIWGITAKIMNDFIKQCSRLDCSLDTAAKGGI</sequence>
<evidence type="ECO:0000313" key="8">
    <source>
        <dbReference type="EMBL" id="SKB29235.1"/>
    </source>
</evidence>
<dbReference type="InterPro" id="IPR015797">
    <property type="entry name" value="NUDIX_hydrolase-like_dom_sf"/>
</dbReference>
<dbReference type="AlphaFoldDB" id="A0A1T5A2Y8"/>
<keyword evidence="9" id="KW-1185">Reference proteome</keyword>
<dbReference type="EMBL" id="FUYN01000001">
    <property type="protein sequence ID" value="SKB29235.1"/>
    <property type="molecule type" value="Genomic_DNA"/>
</dbReference>
<accession>A0A1T5A2Y8</accession>
<dbReference type="PANTHER" id="PTHR12992">
    <property type="entry name" value="NUDIX HYDROLASE"/>
    <property type="match status" value="1"/>
</dbReference>
<evidence type="ECO:0000259" key="7">
    <source>
        <dbReference type="PROSITE" id="PS51462"/>
    </source>
</evidence>
<evidence type="ECO:0000256" key="3">
    <source>
        <dbReference type="ARBA" id="ARBA00022723"/>
    </source>
</evidence>
<dbReference type="InterPro" id="IPR045121">
    <property type="entry name" value="CoAse"/>
</dbReference>
<dbReference type="RefSeq" id="WP_079588652.1">
    <property type="nucleotide sequence ID" value="NZ_CP154629.1"/>
</dbReference>
<reference evidence="9" key="1">
    <citation type="submission" date="2017-02" db="EMBL/GenBank/DDBJ databases">
        <authorList>
            <person name="Varghese N."/>
            <person name="Submissions S."/>
        </authorList>
    </citation>
    <scope>NUCLEOTIDE SEQUENCE [LARGE SCALE GENOMIC DNA]</scope>
    <source>
        <strain evidence="9">ATCC 35199</strain>
    </source>
</reference>
<evidence type="ECO:0000313" key="9">
    <source>
        <dbReference type="Proteomes" id="UP000243406"/>
    </source>
</evidence>
<dbReference type="GO" id="GO:0046872">
    <property type="term" value="F:metal ion binding"/>
    <property type="evidence" value="ECO:0007669"/>
    <property type="project" value="UniProtKB-KW"/>
</dbReference>
<feature type="domain" description="Nudix hydrolase" evidence="7">
    <location>
        <begin position="25"/>
        <end position="158"/>
    </location>
</feature>
<comment type="cofactor">
    <cofactor evidence="2">
        <name>Mg(2+)</name>
        <dbReference type="ChEBI" id="CHEBI:18420"/>
    </cofactor>
</comment>
<dbReference type="GO" id="GO:0010945">
    <property type="term" value="F:coenzyme A diphosphatase activity"/>
    <property type="evidence" value="ECO:0007669"/>
    <property type="project" value="InterPro"/>
</dbReference>
<keyword evidence="3" id="KW-0479">Metal-binding</keyword>
<gene>
    <name evidence="8" type="ORF">SAMN02745120_0700</name>
</gene>
<dbReference type="Gene3D" id="3.90.79.10">
    <property type="entry name" value="Nucleoside Triphosphate Pyrophosphohydrolase"/>
    <property type="match status" value="1"/>
</dbReference>
<evidence type="ECO:0000256" key="6">
    <source>
        <dbReference type="ARBA" id="ARBA00023211"/>
    </source>
</evidence>
<keyword evidence="6" id="KW-0464">Manganese</keyword>
<evidence type="ECO:0000256" key="5">
    <source>
        <dbReference type="ARBA" id="ARBA00022842"/>
    </source>
</evidence>
<name>A0A1T5A2Y8_9FIRM</name>
<dbReference type="InterPro" id="IPR000086">
    <property type="entry name" value="NUDIX_hydrolase_dom"/>
</dbReference>
<keyword evidence="5" id="KW-0460">Magnesium</keyword>
<organism evidence="8 9">
    <name type="scientific">Acetoanaerobium noterae</name>
    <dbReference type="NCBI Taxonomy" id="745369"/>
    <lineage>
        <taxon>Bacteria</taxon>
        <taxon>Bacillati</taxon>
        <taxon>Bacillota</taxon>
        <taxon>Clostridia</taxon>
        <taxon>Peptostreptococcales</taxon>
        <taxon>Filifactoraceae</taxon>
        <taxon>Acetoanaerobium</taxon>
    </lineage>
</organism>
<keyword evidence="4" id="KW-0378">Hydrolase</keyword>
<dbReference type="PROSITE" id="PS51462">
    <property type="entry name" value="NUDIX"/>
    <property type="match status" value="1"/>
</dbReference>